<proteinExistence type="predicted"/>
<reference evidence="3 4" key="1">
    <citation type="submission" date="2014-04" db="EMBL/GenBank/DDBJ databases">
        <authorList>
            <person name="Sibley D."/>
            <person name="Venepally P."/>
            <person name="Karamycheva S."/>
            <person name="Hadjithomas M."/>
            <person name="Khan A."/>
            <person name="Brunk B."/>
            <person name="Roos D."/>
            <person name="Caler E."/>
            <person name="Lorenzi H."/>
        </authorList>
    </citation>
    <scope>NUCLEOTIDE SEQUENCE [LARGE SCALE GENOMIC DNA]</scope>
    <source>
        <strain evidence="3 4">MAS</strain>
    </source>
</reference>
<sequence length="327" mass="34997">MRNSGKLSTLGLGVGAVVLLTASAQFLVSSGAASDFHEAANASGHREESRKLLPAEFLLWGTNEAGVSVAEQPPMLRKRTVIFFSRGGSDSLDSSVLPGTVNLPHSEDLALAAAAQANSQFPNEVTEARNSRDEARHRGIRKDAEGCLSPTDQHIITGNFLSSLPQQLEEPSGDSSVPSRHPSTLFYEILFSCGRRAFGNEERTTACVQHELGVQLGYHLTTGCMRCFAKSVACTAANCRGVCMLDSCAERCLQCSEDHCKTGLLACTELSSVPPPCVEDQVASSIVRSRFPLPLGRRLRGFGRAVQLSYTTTSARTSLAAPTLQPK</sequence>
<protein>
    <submittedName>
        <fullName evidence="3">Putative CD8+ T cell target antigen Tp2</fullName>
    </submittedName>
</protein>
<feature type="chain" id="PRO_5001813719" evidence="2">
    <location>
        <begin position="25"/>
        <end position="327"/>
    </location>
</feature>
<feature type="compositionally biased region" description="Basic and acidic residues" evidence="1">
    <location>
        <begin position="126"/>
        <end position="145"/>
    </location>
</feature>
<keyword evidence="2" id="KW-0732">Signal</keyword>
<evidence type="ECO:0000313" key="4">
    <source>
        <dbReference type="Proteomes" id="UP000028821"/>
    </source>
</evidence>
<feature type="region of interest" description="Disordered" evidence="1">
    <location>
        <begin position="122"/>
        <end position="145"/>
    </location>
</feature>
<gene>
    <name evidence="3" type="ORF">TGMAS_255330</name>
</gene>
<dbReference type="Proteomes" id="UP000028821">
    <property type="component" value="Unassembled WGS sequence"/>
</dbReference>
<organism evidence="3 4">
    <name type="scientific">Toxoplasma gondii MAS</name>
    <dbReference type="NCBI Taxonomy" id="943118"/>
    <lineage>
        <taxon>Eukaryota</taxon>
        <taxon>Sar</taxon>
        <taxon>Alveolata</taxon>
        <taxon>Apicomplexa</taxon>
        <taxon>Conoidasida</taxon>
        <taxon>Coccidia</taxon>
        <taxon>Eucoccidiorida</taxon>
        <taxon>Eimeriorina</taxon>
        <taxon>Sarcocystidae</taxon>
        <taxon>Toxoplasma</taxon>
    </lineage>
</organism>
<dbReference type="AlphaFoldDB" id="A0A086PQT8"/>
<accession>A0A086PQT8</accession>
<dbReference type="EMBL" id="AEXC02002754">
    <property type="protein sequence ID" value="KFH02720.1"/>
    <property type="molecule type" value="Genomic_DNA"/>
</dbReference>
<name>A0A086PQT8_TOXGO</name>
<comment type="caution">
    <text evidence="3">The sequence shown here is derived from an EMBL/GenBank/DDBJ whole genome shotgun (WGS) entry which is preliminary data.</text>
</comment>
<feature type="signal peptide" evidence="2">
    <location>
        <begin position="1"/>
        <end position="24"/>
    </location>
</feature>
<evidence type="ECO:0000256" key="1">
    <source>
        <dbReference type="SAM" id="MobiDB-lite"/>
    </source>
</evidence>
<evidence type="ECO:0000256" key="2">
    <source>
        <dbReference type="SAM" id="SignalP"/>
    </source>
</evidence>
<evidence type="ECO:0000313" key="3">
    <source>
        <dbReference type="EMBL" id="KFH02720.1"/>
    </source>
</evidence>
<dbReference type="OrthoDB" id="354723at2759"/>
<dbReference type="VEuPathDB" id="ToxoDB:TGMAS_255330"/>